<protein>
    <submittedName>
        <fullName evidence="2">Uncharacterized protein</fullName>
    </submittedName>
</protein>
<dbReference type="GO" id="GO:0006888">
    <property type="term" value="P:endoplasmic reticulum to Golgi vesicle-mediated transport"/>
    <property type="evidence" value="ECO:0007669"/>
    <property type="project" value="TreeGrafter"/>
</dbReference>
<organism evidence="2 3">
    <name type="scientific">Angomonas deanei</name>
    <dbReference type="NCBI Taxonomy" id="59799"/>
    <lineage>
        <taxon>Eukaryota</taxon>
        <taxon>Discoba</taxon>
        <taxon>Euglenozoa</taxon>
        <taxon>Kinetoplastea</taxon>
        <taxon>Metakinetoplastina</taxon>
        <taxon>Trypanosomatida</taxon>
        <taxon>Trypanosomatidae</taxon>
        <taxon>Strigomonadinae</taxon>
        <taxon>Angomonas</taxon>
    </lineage>
</organism>
<dbReference type="AlphaFoldDB" id="A0A7G2CVR4"/>
<dbReference type="GO" id="GO:0000139">
    <property type="term" value="C:Golgi membrane"/>
    <property type="evidence" value="ECO:0007669"/>
    <property type="project" value="TreeGrafter"/>
</dbReference>
<dbReference type="GO" id="GO:0005789">
    <property type="term" value="C:endoplasmic reticulum membrane"/>
    <property type="evidence" value="ECO:0007669"/>
    <property type="project" value="TreeGrafter"/>
</dbReference>
<feature type="compositionally biased region" description="Acidic residues" evidence="1">
    <location>
        <begin position="17"/>
        <end position="37"/>
    </location>
</feature>
<reference evidence="2 3" key="1">
    <citation type="submission" date="2020-08" db="EMBL/GenBank/DDBJ databases">
        <authorList>
            <person name="Newling K."/>
            <person name="Davey J."/>
            <person name="Forrester S."/>
        </authorList>
    </citation>
    <scope>NUCLEOTIDE SEQUENCE [LARGE SCALE GENOMIC DNA]</scope>
    <source>
        <strain evidence="3">Crithidia deanei Carvalho (ATCC PRA-265)</strain>
    </source>
</reference>
<evidence type="ECO:0000313" key="2">
    <source>
        <dbReference type="EMBL" id="CAD2222402.1"/>
    </source>
</evidence>
<dbReference type="InterPro" id="IPR051136">
    <property type="entry name" value="Intracellular_Lectin-GPT"/>
</dbReference>
<feature type="compositionally biased region" description="Basic and acidic residues" evidence="1">
    <location>
        <begin position="38"/>
        <end position="53"/>
    </location>
</feature>
<evidence type="ECO:0000256" key="1">
    <source>
        <dbReference type="SAM" id="MobiDB-lite"/>
    </source>
</evidence>
<keyword evidence="3" id="KW-1185">Reference proteome</keyword>
<accession>A0A7G2CVR4</accession>
<feature type="region of interest" description="Disordered" evidence="1">
    <location>
        <begin position="1"/>
        <end position="53"/>
    </location>
</feature>
<evidence type="ECO:0000313" key="3">
    <source>
        <dbReference type="Proteomes" id="UP000515908"/>
    </source>
</evidence>
<dbReference type="PANTHER" id="PTHR12223">
    <property type="entry name" value="VESICULAR MANNOSE-BINDING LECTIN"/>
    <property type="match status" value="1"/>
</dbReference>
<gene>
    <name evidence="2" type="ORF">ADEAN_000994600</name>
</gene>
<feature type="compositionally biased region" description="Basic and acidic residues" evidence="1">
    <location>
        <begin position="1"/>
        <end position="15"/>
    </location>
</feature>
<dbReference type="InterPro" id="IPR013320">
    <property type="entry name" value="ConA-like_dom_sf"/>
</dbReference>
<dbReference type="OrthoDB" id="270293at2759"/>
<dbReference type="SUPFAM" id="SSF49899">
    <property type="entry name" value="Concanavalin A-like lectins/glucanases"/>
    <property type="match status" value="1"/>
</dbReference>
<dbReference type="EMBL" id="LR877170">
    <property type="protein sequence ID" value="CAD2222402.1"/>
    <property type="molecule type" value="Genomic_DNA"/>
</dbReference>
<sequence>MTDRADKENPWRFADEILMDDNDEDELDELDDLDDLTEVEKKQMAEDKERRAVQRRRREELFRKLFKRGTSIDDDNVEPRIMGVKYSDFSGGFAIVLDSVGEEEEHTKHHHRHTSSIYLLLNLPNHTAGDVQNNFNPSRTNFRQSPKILQCAYDFRQNATKMYDPSVAQKDETTRLLQAVEQPLELVVRYHEKKLSILVIREDVSQRKIIKTEKGGVDVQRGYVETLCGEAHPITLPLGYHLGLSAATGHRTNKERKFQPIESLFYEPHQEALMHVDVHDVFSLQLRELGRDPKQMGYSKTVPIEHFDFAGDMKKREHFSRQIPEEPDADK</sequence>
<dbReference type="VEuPathDB" id="TriTrypDB:ADEAN_000994600"/>
<dbReference type="Gene3D" id="2.60.120.200">
    <property type="match status" value="1"/>
</dbReference>
<dbReference type="GO" id="GO:0005537">
    <property type="term" value="F:D-mannose binding"/>
    <property type="evidence" value="ECO:0007669"/>
    <property type="project" value="TreeGrafter"/>
</dbReference>
<dbReference type="PANTHER" id="PTHR12223:SF34">
    <property type="entry name" value="L-TYPE LECTIN-LIKE DOMAIN-CONTAINING PROTEIN"/>
    <property type="match status" value="1"/>
</dbReference>
<dbReference type="GO" id="GO:0030134">
    <property type="term" value="C:COPII-coated ER to Golgi transport vesicle"/>
    <property type="evidence" value="ECO:0007669"/>
    <property type="project" value="TreeGrafter"/>
</dbReference>
<name>A0A7G2CVR4_9TRYP</name>
<dbReference type="GO" id="GO:0005793">
    <property type="term" value="C:endoplasmic reticulum-Golgi intermediate compartment"/>
    <property type="evidence" value="ECO:0007669"/>
    <property type="project" value="TreeGrafter"/>
</dbReference>
<proteinExistence type="predicted"/>
<dbReference type="Proteomes" id="UP000515908">
    <property type="component" value="Chromosome 26"/>
</dbReference>